<proteinExistence type="predicted"/>
<accession>A0A412GSG0</accession>
<dbReference type="Proteomes" id="UP000285864">
    <property type="component" value="Unassembled WGS sequence"/>
</dbReference>
<dbReference type="EMBL" id="QRUU01000019">
    <property type="protein sequence ID" value="RGR97695.1"/>
    <property type="molecule type" value="Genomic_DNA"/>
</dbReference>
<reference evidence="1 2" key="1">
    <citation type="submission" date="2018-08" db="EMBL/GenBank/DDBJ databases">
        <title>A genome reference for cultivated species of the human gut microbiota.</title>
        <authorList>
            <person name="Zou Y."/>
            <person name="Xue W."/>
            <person name="Luo G."/>
        </authorList>
    </citation>
    <scope>NUCLEOTIDE SEQUENCE [LARGE SCALE GENOMIC DNA]</scope>
    <source>
        <strain evidence="1 2">AF24-2</strain>
    </source>
</reference>
<gene>
    <name evidence="1" type="ORF">DWY20_06160</name>
</gene>
<organism evidence="1 2">
    <name type="scientific">Phocaeicola coprocola</name>
    <dbReference type="NCBI Taxonomy" id="310298"/>
    <lineage>
        <taxon>Bacteria</taxon>
        <taxon>Pseudomonadati</taxon>
        <taxon>Bacteroidota</taxon>
        <taxon>Bacteroidia</taxon>
        <taxon>Bacteroidales</taxon>
        <taxon>Bacteroidaceae</taxon>
        <taxon>Phocaeicola</taxon>
    </lineage>
</organism>
<sequence>MRIYFLFILQLLFVLHVTAQIKTEVSYNKETKELTLTFTNHLNENIYLSPKVPDDPFAKDLCWFERWWKDQDSIVVSHCYPDPIYGYRRGCYIASKGKRAFKFNMKNNKPTVKYIEIFFHLEIHTRGKNNFHWKEEFTKVFEY</sequence>
<evidence type="ECO:0000313" key="2">
    <source>
        <dbReference type="Proteomes" id="UP000285864"/>
    </source>
</evidence>
<protein>
    <submittedName>
        <fullName evidence="1">Uncharacterized protein</fullName>
    </submittedName>
</protein>
<dbReference type="RefSeq" id="WP_118483883.1">
    <property type="nucleotide sequence ID" value="NZ_CATZZN010000108.1"/>
</dbReference>
<name>A0A412GSG0_9BACT</name>
<evidence type="ECO:0000313" key="1">
    <source>
        <dbReference type="EMBL" id="RGR97695.1"/>
    </source>
</evidence>
<dbReference type="AlphaFoldDB" id="A0A412GSG0"/>
<keyword evidence="2" id="KW-1185">Reference proteome</keyword>
<comment type="caution">
    <text evidence="1">The sequence shown here is derived from an EMBL/GenBank/DDBJ whole genome shotgun (WGS) entry which is preliminary data.</text>
</comment>